<dbReference type="EMBL" id="CP078077">
    <property type="protein sequence ID" value="UPL14699.1"/>
    <property type="molecule type" value="Genomic_DNA"/>
</dbReference>
<name>A0ABY4IQ11_9MICO</name>
<reference evidence="1 2" key="1">
    <citation type="submission" date="2021-06" db="EMBL/GenBank/DDBJ databases">
        <title>Genome-based taxonomic framework of Microbacterium strains isolated from marine environment, the description of four new species and reclassification of four preexisting species.</title>
        <authorList>
            <person name="Lee S.D."/>
            <person name="Kim S.-M."/>
            <person name="Byeon Y.-S."/>
            <person name="Yang H.L."/>
            <person name="Kim I.S."/>
        </authorList>
    </citation>
    <scope>NUCLEOTIDE SEQUENCE [LARGE SCALE GENOMIC DNA]</scope>
    <source>
        <strain evidence="1 2">SSW1-36</strain>
    </source>
</reference>
<dbReference type="RefSeq" id="WP_247955560.1">
    <property type="nucleotide sequence ID" value="NZ_CP078077.1"/>
</dbReference>
<keyword evidence="2" id="KW-1185">Reference proteome</keyword>
<sequence length="372" mass="39762">MNTVLRAADSAEFLGIVPLLAGFTPRRSIVMLPFQGSRAYGAMRIDLPRDDVPLEHYADTAIGLVSRVAAIDAVAVVAYVDEAAQSTPDGWVLPHAVALDELLGCAEDAGLRIVDALCVTPGGWASYLEEEPLLHPVEPVRAERVPGIGDVSGDQNSGAVLPVADLAQKERVGRALRDLSGLLGRPVSSLSDDENPEALAALAILDDIPAFYEQLLDSRGVLPPFAVAALLWCLERPVYRDVALLQWASDHASGRRSLGAQLDFAQHGRSIPDELGDIFLGRGPTPDPDRLSFALDVVRTAASRAPRAARPAPLTAAAWLSWALGRSTHAAHYLDVVREIDPDYGLAALVGSMINAAVLPEWTFRRTAGRTT</sequence>
<dbReference type="InterPro" id="IPR025447">
    <property type="entry name" value="DUF4192"/>
</dbReference>
<dbReference type="Pfam" id="PF13830">
    <property type="entry name" value="DUF4192"/>
    <property type="match status" value="2"/>
</dbReference>
<accession>A0ABY4IQ11</accession>
<organism evidence="1 2">
    <name type="scientific">Microbacterium galbinum</name>
    <dbReference type="NCBI Taxonomy" id="2851646"/>
    <lineage>
        <taxon>Bacteria</taxon>
        <taxon>Bacillati</taxon>
        <taxon>Actinomycetota</taxon>
        <taxon>Actinomycetes</taxon>
        <taxon>Micrococcales</taxon>
        <taxon>Microbacteriaceae</taxon>
        <taxon>Microbacterium</taxon>
    </lineage>
</organism>
<evidence type="ECO:0000313" key="1">
    <source>
        <dbReference type="EMBL" id="UPL14699.1"/>
    </source>
</evidence>
<proteinExistence type="predicted"/>
<dbReference type="Proteomes" id="UP000831963">
    <property type="component" value="Chromosome"/>
</dbReference>
<protein>
    <submittedName>
        <fullName evidence="1">DUF4192 domain-containing protein</fullName>
    </submittedName>
</protein>
<evidence type="ECO:0000313" key="2">
    <source>
        <dbReference type="Proteomes" id="UP000831963"/>
    </source>
</evidence>
<gene>
    <name evidence="1" type="ORF">KV396_09500</name>
</gene>